<accession>A0A7S1NF01</accession>
<protein>
    <submittedName>
        <fullName evidence="1">Uncharacterized protein</fullName>
    </submittedName>
</protein>
<reference evidence="1" key="1">
    <citation type="submission" date="2021-01" db="EMBL/GenBank/DDBJ databases">
        <authorList>
            <person name="Corre E."/>
            <person name="Pelletier E."/>
            <person name="Niang G."/>
            <person name="Scheremetjew M."/>
            <person name="Finn R."/>
            <person name="Kale V."/>
            <person name="Holt S."/>
            <person name="Cochrane G."/>
            <person name="Meng A."/>
            <person name="Brown T."/>
            <person name="Cohen L."/>
        </authorList>
    </citation>
    <scope>NUCLEOTIDE SEQUENCE</scope>
    <source>
        <strain evidence="1">NIES-381</strain>
    </source>
</reference>
<proteinExistence type="predicted"/>
<name>A0A7S1NF01_9EUGL</name>
<organism evidence="1">
    <name type="scientific">Eutreptiella gymnastica</name>
    <dbReference type="NCBI Taxonomy" id="73025"/>
    <lineage>
        <taxon>Eukaryota</taxon>
        <taxon>Discoba</taxon>
        <taxon>Euglenozoa</taxon>
        <taxon>Euglenida</taxon>
        <taxon>Spirocuta</taxon>
        <taxon>Euglenophyceae</taxon>
        <taxon>Eutreptiales</taxon>
        <taxon>Eutreptiaceae</taxon>
        <taxon>Eutreptiella</taxon>
    </lineage>
</organism>
<gene>
    <name evidence="1" type="ORF">EGYM00392_LOCUS25032</name>
</gene>
<evidence type="ECO:0000313" key="1">
    <source>
        <dbReference type="EMBL" id="CAD9013928.1"/>
    </source>
</evidence>
<sequence>MLGQRVASAKFPFRARVLWQTAVRCLFVKASPPIEAVDLPLLKKHDPERLDRTMVARHLLQKFPEGASWKVVLGVVKFMGYHSDCEDQSIWSGLAQQVQRALSKELKVFEDSPEGIIPSDGPSSALDTDTLQELHSPIVEELSWCVECFLDKPRRCPYELQKQFETIVLTQARLGVLTPNVTARLYAAFSKARRPDPALLEALASALTEQAPLMAVHYATLALRALQLQQQAFGGELPPVFEMARKALVERYNRKMLQTPKGYSKRRQLVLDHGALKRGEITPAMEARLKPEVLAQLRQAKENGIRNLHRLIYKFPLESEKLPRQYKNKRKKKKAA</sequence>
<dbReference type="EMBL" id="HBGA01067074">
    <property type="protein sequence ID" value="CAD9013928.1"/>
    <property type="molecule type" value="Transcribed_RNA"/>
</dbReference>
<dbReference type="AlphaFoldDB" id="A0A7S1NF01"/>